<protein>
    <recommendedName>
        <fullName evidence="5">Beta-lactamase</fullName>
        <ecNumber evidence="5">3.5.2.6</ecNumber>
    </recommendedName>
</protein>
<comment type="caution">
    <text evidence="8">The sequence shown here is derived from an EMBL/GenBank/DDBJ whole genome shotgun (WGS) entry which is preliminary data.</text>
</comment>
<gene>
    <name evidence="8" type="primary">ampC</name>
    <name evidence="8" type="ORF">ABE541_16575</name>
</gene>
<evidence type="ECO:0000256" key="6">
    <source>
        <dbReference type="SAM" id="SignalP"/>
    </source>
</evidence>
<keyword evidence="3 5" id="KW-0378">Hydrolase</keyword>
<dbReference type="PROSITE" id="PS51257">
    <property type="entry name" value="PROKAR_LIPOPROTEIN"/>
    <property type="match status" value="1"/>
</dbReference>
<reference evidence="8 9" key="1">
    <citation type="submission" date="2024-04" db="EMBL/GenBank/DDBJ databases">
        <title>WGS of bacteria from Torrens River.</title>
        <authorList>
            <person name="Wyrsch E.R."/>
            <person name="Drigo B."/>
        </authorList>
    </citation>
    <scope>NUCLEOTIDE SEQUENCE [LARGE SCALE GENOMIC DNA]</scope>
    <source>
        <strain evidence="8 9">TWI391</strain>
    </source>
</reference>
<keyword evidence="9" id="KW-1185">Reference proteome</keyword>
<dbReference type="InterPro" id="IPR001586">
    <property type="entry name" value="Beta-lactam_class-C_AS"/>
</dbReference>
<feature type="domain" description="Beta-lactamase-related" evidence="7">
    <location>
        <begin position="35"/>
        <end position="380"/>
    </location>
</feature>
<evidence type="ECO:0000256" key="5">
    <source>
        <dbReference type="RuleBase" id="RU361140"/>
    </source>
</evidence>
<evidence type="ECO:0000313" key="9">
    <source>
        <dbReference type="Proteomes" id="UP001409291"/>
    </source>
</evidence>
<dbReference type="Gene3D" id="3.40.710.10">
    <property type="entry name" value="DD-peptidase/beta-lactamase superfamily"/>
    <property type="match status" value="1"/>
</dbReference>
<sequence>MRRFKKLFFPMLCLVFMSSCRSKGDSTISRLDSYIDSIVKPVMDEFNIPGLSIGVTVDGEHTFFNYGVASMETEKEVSSTTLFELGSISKTFTATLASLSQEQGKLDLRDPVSKYMPELHNMALDKVKLYHLATHTAGGFGLQLPDEVKDEEQMLQFYRNWVPDYPFGTKRKYTNPGIGLLGLVVGRSLNQPFVAAMNEHVFSKLNLNNTFYNIPIAFIERYAQGYNKAGEPVRLNPQVLSNQTFGAKSSTADMLKFIDANMGISETNTELSAALINTHQGYFKTSTAMTQDLIWEQYPYPISLEQLQKGNSNDMRYKPNPVREIYPVQQPRKNVLLNKTGTTNGFGSYVMYIPSKKIGIIILANKNYPSSARIDMAYNIISYIAEAKKELLKQ</sequence>
<dbReference type="InterPro" id="IPR050491">
    <property type="entry name" value="AmpC-like"/>
</dbReference>
<comment type="catalytic activity">
    <reaction evidence="1 5">
        <text>a beta-lactam + H2O = a substituted beta-amino acid</text>
        <dbReference type="Rhea" id="RHEA:20401"/>
        <dbReference type="ChEBI" id="CHEBI:15377"/>
        <dbReference type="ChEBI" id="CHEBI:35627"/>
        <dbReference type="ChEBI" id="CHEBI:140347"/>
        <dbReference type="EC" id="3.5.2.6"/>
    </reaction>
</comment>
<dbReference type="EC" id="3.5.2.6" evidence="5"/>
<evidence type="ECO:0000259" key="7">
    <source>
        <dbReference type="Pfam" id="PF00144"/>
    </source>
</evidence>
<evidence type="ECO:0000256" key="3">
    <source>
        <dbReference type="ARBA" id="ARBA00022801"/>
    </source>
</evidence>
<dbReference type="EMBL" id="JBDJNQ010000008">
    <property type="protein sequence ID" value="MEN5378879.1"/>
    <property type="molecule type" value="Genomic_DNA"/>
</dbReference>
<feature type="chain" id="PRO_5047182243" description="Beta-lactamase" evidence="6">
    <location>
        <begin position="23"/>
        <end position="394"/>
    </location>
</feature>
<comment type="similarity">
    <text evidence="2 5">Belongs to the class-C beta-lactamase family.</text>
</comment>
<dbReference type="SUPFAM" id="SSF56601">
    <property type="entry name" value="beta-lactamase/transpeptidase-like"/>
    <property type="match status" value="1"/>
</dbReference>
<dbReference type="InterPro" id="IPR058136">
    <property type="entry name" value="AmpC"/>
</dbReference>
<accession>A0ABV0BZG2</accession>
<evidence type="ECO:0000256" key="2">
    <source>
        <dbReference type="ARBA" id="ARBA00007840"/>
    </source>
</evidence>
<dbReference type="Pfam" id="PF00144">
    <property type="entry name" value="Beta-lactamase"/>
    <property type="match status" value="1"/>
</dbReference>
<dbReference type="PANTHER" id="PTHR46825:SF8">
    <property type="entry name" value="BETA-LACTAMASE-RELATED"/>
    <property type="match status" value="1"/>
</dbReference>
<keyword evidence="4 5" id="KW-0046">Antibiotic resistance</keyword>
<dbReference type="NCBIfam" id="NF033085">
    <property type="entry name" value="bla_class_C"/>
    <property type="match status" value="1"/>
</dbReference>
<dbReference type="PANTHER" id="PTHR46825">
    <property type="entry name" value="D-ALANYL-D-ALANINE-CARBOXYPEPTIDASE/ENDOPEPTIDASE AMPH"/>
    <property type="match status" value="1"/>
</dbReference>
<dbReference type="PROSITE" id="PS00336">
    <property type="entry name" value="BETA_LACTAMASE_C"/>
    <property type="match status" value="1"/>
</dbReference>
<dbReference type="GO" id="GO:0008800">
    <property type="term" value="F:beta-lactamase activity"/>
    <property type="evidence" value="ECO:0007669"/>
    <property type="project" value="UniProtKB-EC"/>
</dbReference>
<organism evidence="8 9">
    <name type="scientific">Sphingobacterium kitahiroshimense</name>
    <dbReference type="NCBI Taxonomy" id="470446"/>
    <lineage>
        <taxon>Bacteria</taxon>
        <taxon>Pseudomonadati</taxon>
        <taxon>Bacteroidota</taxon>
        <taxon>Sphingobacteriia</taxon>
        <taxon>Sphingobacteriales</taxon>
        <taxon>Sphingobacteriaceae</taxon>
        <taxon>Sphingobacterium</taxon>
    </lineage>
</organism>
<name>A0ABV0BZG2_9SPHI</name>
<dbReference type="Proteomes" id="UP001409291">
    <property type="component" value="Unassembled WGS sequence"/>
</dbReference>
<evidence type="ECO:0000256" key="1">
    <source>
        <dbReference type="ARBA" id="ARBA00001526"/>
    </source>
</evidence>
<keyword evidence="6" id="KW-0732">Signal</keyword>
<dbReference type="InterPro" id="IPR012338">
    <property type="entry name" value="Beta-lactam/transpept-like"/>
</dbReference>
<evidence type="ECO:0000256" key="4">
    <source>
        <dbReference type="ARBA" id="ARBA00023251"/>
    </source>
</evidence>
<dbReference type="InterPro" id="IPR001466">
    <property type="entry name" value="Beta-lactam-related"/>
</dbReference>
<evidence type="ECO:0000313" key="8">
    <source>
        <dbReference type="EMBL" id="MEN5378879.1"/>
    </source>
</evidence>
<dbReference type="RefSeq" id="WP_346581742.1">
    <property type="nucleotide sequence ID" value="NZ_JBDJLH010000017.1"/>
</dbReference>
<proteinExistence type="inferred from homology"/>
<feature type="signal peptide" evidence="6">
    <location>
        <begin position="1"/>
        <end position="22"/>
    </location>
</feature>